<dbReference type="AlphaFoldDB" id="A0A0G4NZX3"/>
<keyword evidence="1" id="KW-0812">Transmembrane</keyword>
<keyword evidence="3" id="KW-1185">Reference proteome</keyword>
<sequence length="389" mass="43203">MSTTATNIFIGVWQNHNDGTWPTWTLTLKQRDGGVLSAALVLFVGFAATQAWNVVKLILHQVLLRSRRDGLDQQLQAMLRNSGTHAGAAWFSIRIPLGWRRQRGLMHGLARSSPILIVSLVLMASWAAAQILLSRIWTSAGDEFLVNNEICRWVNITDIYSLPNFQTFSIDYKQRVESASVYVDLCYDAAEGQNIQNAFCQRLPRAAINWTMSDAPCPFADPSLCISTNSTPVMLDTGYLSSSAHFGIHTRQEDSILYRRVANCSPVTTAYQDSPEKNVIDNYYGSNGTPDPSDGTPVGLTLRYHDRAITMDDISMSTYNLVPISAGWQYNATFIDRQDVQPVLMFITNPIVYTEPNYDPIFRTGAGLNTSAFGVLYNASTTLSILGCM</sequence>
<keyword evidence="1" id="KW-1133">Transmembrane helix</keyword>
<gene>
    <name evidence="2" type="ORF">PCAMFM013_S003g000384</name>
</gene>
<accession>A0A0G4NZX3</accession>
<evidence type="ECO:0000256" key="1">
    <source>
        <dbReference type="SAM" id="Phobius"/>
    </source>
</evidence>
<organism evidence="2 3">
    <name type="scientific">Penicillium camemberti (strain FM 013)</name>
    <dbReference type="NCBI Taxonomy" id="1429867"/>
    <lineage>
        <taxon>Eukaryota</taxon>
        <taxon>Fungi</taxon>
        <taxon>Dikarya</taxon>
        <taxon>Ascomycota</taxon>
        <taxon>Pezizomycotina</taxon>
        <taxon>Eurotiomycetes</taxon>
        <taxon>Eurotiomycetidae</taxon>
        <taxon>Eurotiales</taxon>
        <taxon>Aspergillaceae</taxon>
        <taxon>Penicillium</taxon>
    </lineage>
</organism>
<dbReference type="EMBL" id="HG793136">
    <property type="protein sequence ID" value="CRL19593.1"/>
    <property type="molecule type" value="Genomic_DNA"/>
</dbReference>
<evidence type="ECO:0000313" key="2">
    <source>
        <dbReference type="EMBL" id="CRL19593.1"/>
    </source>
</evidence>
<protein>
    <submittedName>
        <fullName evidence="2">Str. FM013</fullName>
    </submittedName>
</protein>
<proteinExistence type="predicted"/>
<keyword evidence="1" id="KW-0472">Membrane</keyword>
<feature type="transmembrane region" description="Helical" evidence="1">
    <location>
        <begin position="35"/>
        <end position="59"/>
    </location>
</feature>
<evidence type="ECO:0000313" key="3">
    <source>
        <dbReference type="Proteomes" id="UP000053732"/>
    </source>
</evidence>
<dbReference type="Proteomes" id="UP000053732">
    <property type="component" value="Unassembled WGS sequence"/>
</dbReference>
<reference evidence="2 3" key="1">
    <citation type="journal article" date="2014" name="Nat. Commun.">
        <title>Multiple recent horizontal transfers of a large genomic region in cheese making fungi.</title>
        <authorList>
            <person name="Cheeseman K."/>
            <person name="Ropars J."/>
            <person name="Renault P."/>
            <person name="Dupont J."/>
            <person name="Gouzy J."/>
            <person name="Branca A."/>
            <person name="Abraham A.L."/>
            <person name="Ceppi M."/>
            <person name="Conseiller E."/>
            <person name="Debuchy R."/>
            <person name="Malagnac F."/>
            <person name="Goarin A."/>
            <person name="Silar P."/>
            <person name="Lacoste S."/>
            <person name="Sallet E."/>
            <person name="Bensimon A."/>
            <person name="Giraud T."/>
            <person name="Brygoo Y."/>
        </authorList>
    </citation>
    <scope>NUCLEOTIDE SEQUENCE [LARGE SCALE GENOMIC DNA]</scope>
    <source>
        <strain evidence="3">FM 013</strain>
    </source>
</reference>
<name>A0A0G4NZX3_PENC3</name>